<name>A0AAE0BWI9_9CHLO</name>
<evidence type="ECO:0000313" key="2">
    <source>
        <dbReference type="Proteomes" id="UP001190700"/>
    </source>
</evidence>
<sequence length="207" mass="23595">MVVCAFHSLCLGKITNPIMMALDFLFLPSDPLKRALVGYKQKWHLGVKPVIGIHVRLGNQNPEFNDQKRHTLEQIPLFVQCASHIEEYFHLPNSTRWLVAADSPRGFQEILKYSPPHKVISVQPPVIIHTEKTVGYKARENMLFVFLEQMLLARTDYLILSHSGYGTIASAWGDVKGPFDFKTCNSFVDAASQIDHARERHSIDRIE</sequence>
<dbReference type="Proteomes" id="UP001190700">
    <property type="component" value="Unassembled WGS sequence"/>
</dbReference>
<proteinExistence type="predicted"/>
<comment type="caution">
    <text evidence="1">The sequence shown here is derived from an EMBL/GenBank/DDBJ whole genome shotgun (WGS) entry which is preliminary data.</text>
</comment>
<keyword evidence="2" id="KW-1185">Reference proteome</keyword>
<gene>
    <name evidence="1" type="ORF">CYMTET_46256</name>
</gene>
<protein>
    <submittedName>
        <fullName evidence="1">Uncharacterized protein</fullName>
    </submittedName>
</protein>
<dbReference type="AlphaFoldDB" id="A0AAE0BWI9"/>
<evidence type="ECO:0000313" key="1">
    <source>
        <dbReference type="EMBL" id="KAK3244121.1"/>
    </source>
</evidence>
<dbReference type="EMBL" id="LGRX02032253">
    <property type="protein sequence ID" value="KAK3244121.1"/>
    <property type="molecule type" value="Genomic_DNA"/>
</dbReference>
<accession>A0AAE0BWI9</accession>
<reference evidence="1 2" key="1">
    <citation type="journal article" date="2015" name="Genome Biol. Evol.">
        <title>Comparative Genomics of a Bacterivorous Green Alga Reveals Evolutionary Causalities and Consequences of Phago-Mixotrophic Mode of Nutrition.</title>
        <authorList>
            <person name="Burns J.A."/>
            <person name="Paasch A."/>
            <person name="Narechania A."/>
            <person name="Kim E."/>
        </authorList>
    </citation>
    <scope>NUCLEOTIDE SEQUENCE [LARGE SCALE GENOMIC DNA]</scope>
    <source>
        <strain evidence="1 2">PLY_AMNH</strain>
    </source>
</reference>
<organism evidence="1 2">
    <name type="scientific">Cymbomonas tetramitiformis</name>
    <dbReference type="NCBI Taxonomy" id="36881"/>
    <lineage>
        <taxon>Eukaryota</taxon>
        <taxon>Viridiplantae</taxon>
        <taxon>Chlorophyta</taxon>
        <taxon>Pyramimonadophyceae</taxon>
        <taxon>Pyramimonadales</taxon>
        <taxon>Pyramimonadaceae</taxon>
        <taxon>Cymbomonas</taxon>
    </lineage>
</organism>
<dbReference type="Gene3D" id="3.40.50.11350">
    <property type="match status" value="1"/>
</dbReference>